<dbReference type="InterPro" id="IPR010359">
    <property type="entry name" value="IrrE_HExxH"/>
</dbReference>
<proteinExistence type="predicted"/>
<feature type="domain" description="IrrE N-terminal-like" evidence="1">
    <location>
        <begin position="9"/>
        <end position="116"/>
    </location>
</feature>
<accession>A0AB36JJZ9</accession>
<comment type="caution">
    <text evidence="2">The sequence shown here is derived from an EMBL/GenBank/DDBJ whole genome shotgun (WGS) entry which is preliminary data.</text>
</comment>
<evidence type="ECO:0000313" key="2">
    <source>
        <dbReference type="EMBL" id="ONK25699.1"/>
    </source>
</evidence>
<organism evidence="2 3">
    <name type="scientific">Streptococcus azizii</name>
    <dbReference type="NCBI Taxonomy" id="1579424"/>
    <lineage>
        <taxon>Bacteria</taxon>
        <taxon>Bacillati</taxon>
        <taxon>Bacillota</taxon>
        <taxon>Bacilli</taxon>
        <taxon>Lactobacillales</taxon>
        <taxon>Streptococcaceae</taxon>
        <taxon>Streptococcus</taxon>
    </lineage>
</organism>
<evidence type="ECO:0000259" key="1">
    <source>
        <dbReference type="Pfam" id="PF06114"/>
    </source>
</evidence>
<dbReference type="RefSeq" id="WP_077063949.1">
    <property type="nucleotide sequence ID" value="NZ_MSPT01000022.1"/>
</dbReference>
<dbReference type="AlphaFoldDB" id="A0AB36JJZ9"/>
<gene>
    <name evidence="2" type="ORF">BVE86_09315</name>
</gene>
<protein>
    <submittedName>
        <fullName evidence="2">ImmA/IrrE family metallo-endopeptidase</fullName>
    </submittedName>
</protein>
<name>A0AB36JJZ9_9STRE</name>
<evidence type="ECO:0000313" key="3">
    <source>
        <dbReference type="Proteomes" id="UP000188600"/>
    </source>
</evidence>
<reference evidence="2 3" key="1">
    <citation type="submission" date="2016-12" db="EMBL/GenBank/DDBJ databases">
        <authorList>
            <person name="Gulvik C.A."/>
        </authorList>
    </citation>
    <scope>NUCLEOTIDE SEQUENCE [LARGE SCALE GENOMIC DNA]</scope>
    <source>
        <strain evidence="2 3">12-5291</strain>
    </source>
</reference>
<dbReference type="Pfam" id="PF06114">
    <property type="entry name" value="Peptidase_M78"/>
    <property type="match status" value="1"/>
</dbReference>
<dbReference type="Proteomes" id="UP000188600">
    <property type="component" value="Unassembled WGS sequence"/>
</dbReference>
<sequence>MTEQDIIASFGIVVRYFDGDLMPDELGFYDKTTRTAFLSDRLSEKEKVKVLLHELGHENHSISEYHFARIKCENEADRNMVHHLVKDAIQQLDDIKDFNYLHFMEYYNLTTTTAEIMVKEEFYGILEEYL</sequence>
<dbReference type="EMBL" id="MSPT01000022">
    <property type="protein sequence ID" value="ONK25699.1"/>
    <property type="molecule type" value="Genomic_DNA"/>
</dbReference>